<evidence type="ECO:0000256" key="7">
    <source>
        <dbReference type="ARBA" id="ARBA00023136"/>
    </source>
</evidence>
<feature type="transmembrane region" description="Helical" evidence="8">
    <location>
        <begin position="394"/>
        <end position="414"/>
    </location>
</feature>
<dbReference type="RefSeq" id="WP_181015282.1">
    <property type="nucleotide sequence ID" value="NZ_LPWH01000002.1"/>
</dbReference>
<dbReference type="Proteomes" id="UP000237350">
    <property type="component" value="Unassembled WGS sequence"/>
</dbReference>
<evidence type="ECO:0000256" key="6">
    <source>
        <dbReference type="ARBA" id="ARBA00022989"/>
    </source>
</evidence>
<dbReference type="GO" id="GO:0005886">
    <property type="term" value="C:plasma membrane"/>
    <property type="evidence" value="ECO:0007669"/>
    <property type="project" value="UniProtKB-SubCell"/>
</dbReference>
<feature type="transmembrane region" description="Helical" evidence="8">
    <location>
        <begin position="525"/>
        <end position="546"/>
    </location>
</feature>
<keyword evidence="2 8" id="KW-0813">Transport</keyword>
<evidence type="ECO:0000313" key="10">
    <source>
        <dbReference type="EMBL" id="POR05459.1"/>
    </source>
</evidence>
<dbReference type="PANTHER" id="PTHR43357:SF3">
    <property type="entry name" value="FE(3+)-TRANSPORT SYSTEM PERMEASE PROTEIN FBPB 2"/>
    <property type="match status" value="1"/>
</dbReference>
<keyword evidence="4" id="KW-0997">Cell inner membrane</keyword>
<feature type="transmembrane region" description="Helical" evidence="8">
    <location>
        <begin position="257"/>
        <end position="274"/>
    </location>
</feature>
<gene>
    <name evidence="10" type="ORF">AU468_00870</name>
</gene>
<dbReference type="AlphaFoldDB" id="A0A2S4K127"/>
<feature type="transmembrane region" description="Helical" evidence="8">
    <location>
        <begin position="199"/>
        <end position="222"/>
    </location>
</feature>
<sequence length="562" mass="61128">MSSQAIARARRRADFAQVLREPVVVITILAIFAMLALFIIYPIYAVFRLSLTQDGGFSTAVYQDLFSRVRYVRSITNSILLGTVVATLATIVGFVFAFAIYRGGIRFRGFFQTMAILPIISPPFMFALSVILLFGRNGLITARLLGLDTSGIYGLPGLVLVQTINLFPIAYLTLSGILQGIDPDVETCAMNLGASRFTVFRTITLPLAKPGILAAWLVVFVSSMTDFGNPIMIGGSFDVLSVQAYLEFTGMGNLPRGAALAVLLLIPTVMVYFLQKYIMGRGSYATITGKSSKRGKPNSSPALRALLTVFCLGITVIVVLFYGTIIVGSFVRLWGVDWSFTLRHFNYSWDVGLSTLRNTIFLALIATPITALMGTAIAFLVMRKRFPGRNVMSLLAMLSYAIPGTAIGIGYVLAFNVAPFRWSGTAFILVTAYVFRHVPIAVESGIAALKQISPEIEESSTNLGASSARTFQNVTLPLIKPAFFAGATFSFVRSMTAISAIIFLVSARWNHVTVLILAQTEIMRLGVASVMSFILILIIMAVIGIMMKLTGLKRDQVFSSGQ</sequence>
<dbReference type="PANTHER" id="PTHR43357">
    <property type="entry name" value="INNER MEMBRANE ABC TRANSPORTER PERMEASE PROTEIN YDCV"/>
    <property type="match status" value="1"/>
</dbReference>
<feature type="domain" description="ABC transmembrane type-1" evidence="9">
    <location>
        <begin position="75"/>
        <end position="275"/>
    </location>
</feature>
<keyword evidence="5 8" id="KW-0812">Transmembrane</keyword>
<reference evidence="11" key="1">
    <citation type="submission" date="2015-12" db="EMBL/GenBank/DDBJ databases">
        <authorList>
            <person name="Lodha T.D."/>
            <person name="Chintalapati S."/>
            <person name="Chintalapati V.R."/>
            <person name="Sravanthi T."/>
        </authorList>
    </citation>
    <scope>NUCLEOTIDE SEQUENCE [LARGE SCALE GENOMIC DNA]</scope>
    <source>
        <strain evidence="11">JC133</strain>
    </source>
</reference>
<dbReference type="SUPFAM" id="SSF161098">
    <property type="entry name" value="MetI-like"/>
    <property type="match status" value="2"/>
</dbReference>
<dbReference type="Pfam" id="PF00528">
    <property type="entry name" value="BPD_transp_1"/>
    <property type="match status" value="2"/>
</dbReference>
<dbReference type="EMBL" id="LPWH01000002">
    <property type="protein sequence ID" value="POR05459.1"/>
    <property type="molecule type" value="Genomic_DNA"/>
</dbReference>
<feature type="transmembrane region" description="Helical" evidence="8">
    <location>
        <begin position="113"/>
        <end position="135"/>
    </location>
</feature>
<keyword evidence="11" id="KW-1185">Reference proteome</keyword>
<feature type="domain" description="ABC transmembrane type-1" evidence="9">
    <location>
        <begin position="356"/>
        <end position="546"/>
    </location>
</feature>
<evidence type="ECO:0000256" key="5">
    <source>
        <dbReference type="ARBA" id="ARBA00022692"/>
    </source>
</evidence>
<name>A0A2S4K127_9SPIO</name>
<comment type="caution">
    <text evidence="10">The sequence shown here is derived from an EMBL/GenBank/DDBJ whole genome shotgun (WGS) entry which is preliminary data.</text>
</comment>
<dbReference type="PROSITE" id="PS50928">
    <property type="entry name" value="ABC_TM1"/>
    <property type="match status" value="2"/>
</dbReference>
<comment type="similarity">
    <text evidence="8">Belongs to the binding-protein-dependent transport system permease family.</text>
</comment>
<evidence type="ECO:0000259" key="9">
    <source>
        <dbReference type="PROSITE" id="PS50928"/>
    </source>
</evidence>
<dbReference type="InterPro" id="IPR035906">
    <property type="entry name" value="MetI-like_sf"/>
</dbReference>
<evidence type="ECO:0000256" key="4">
    <source>
        <dbReference type="ARBA" id="ARBA00022519"/>
    </source>
</evidence>
<dbReference type="Gene3D" id="1.10.3720.10">
    <property type="entry name" value="MetI-like"/>
    <property type="match status" value="2"/>
</dbReference>
<comment type="subcellular location">
    <subcellularLocation>
        <location evidence="1">Cell inner membrane</location>
        <topology evidence="1">Multi-pass membrane protein</topology>
    </subcellularLocation>
    <subcellularLocation>
        <location evidence="8">Cell membrane</location>
        <topology evidence="8">Multi-pass membrane protein</topology>
    </subcellularLocation>
</comment>
<dbReference type="CDD" id="cd06261">
    <property type="entry name" value="TM_PBP2"/>
    <property type="match status" value="2"/>
</dbReference>
<feature type="transmembrane region" description="Helical" evidence="8">
    <location>
        <begin position="482"/>
        <end position="505"/>
    </location>
</feature>
<feature type="transmembrane region" description="Helical" evidence="8">
    <location>
        <begin position="21"/>
        <end position="44"/>
    </location>
</feature>
<evidence type="ECO:0000256" key="2">
    <source>
        <dbReference type="ARBA" id="ARBA00022448"/>
    </source>
</evidence>
<feature type="transmembrane region" description="Helical" evidence="8">
    <location>
        <begin position="302"/>
        <end position="331"/>
    </location>
</feature>
<feature type="transmembrane region" description="Helical" evidence="8">
    <location>
        <begin position="155"/>
        <end position="178"/>
    </location>
</feature>
<dbReference type="InterPro" id="IPR000515">
    <property type="entry name" value="MetI-like"/>
</dbReference>
<evidence type="ECO:0000313" key="11">
    <source>
        <dbReference type="Proteomes" id="UP000237350"/>
    </source>
</evidence>
<organism evidence="10 11">
    <name type="scientific">Alkalispirochaeta sphaeroplastigenens</name>
    <dbReference type="NCBI Taxonomy" id="1187066"/>
    <lineage>
        <taxon>Bacteria</taxon>
        <taxon>Pseudomonadati</taxon>
        <taxon>Spirochaetota</taxon>
        <taxon>Spirochaetia</taxon>
        <taxon>Spirochaetales</taxon>
        <taxon>Spirochaetaceae</taxon>
        <taxon>Alkalispirochaeta</taxon>
    </lineage>
</organism>
<feature type="transmembrane region" description="Helical" evidence="8">
    <location>
        <begin position="360"/>
        <end position="382"/>
    </location>
</feature>
<evidence type="ECO:0000256" key="3">
    <source>
        <dbReference type="ARBA" id="ARBA00022475"/>
    </source>
</evidence>
<evidence type="ECO:0000256" key="1">
    <source>
        <dbReference type="ARBA" id="ARBA00004429"/>
    </source>
</evidence>
<keyword evidence="6 8" id="KW-1133">Transmembrane helix</keyword>
<keyword evidence="7 8" id="KW-0472">Membrane</keyword>
<feature type="transmembrane region" description="Helical" evidence="8">
    <location>
        <begin position="79"/>
        <end position="101"/>
    </location>
</feature>
<evidence type="ECO:0000256" key="8">
    <source>
        <dbReference type="RuleBase" id="RU363032"/>
    </source>
</evidence>
<keyword evidence="3" id="KW-1003">Cell membrane</keyword>
<proteinExistence type="inferred from homology"/>
<protein>
    <submittedName>
        <fullName evidence="10">ABC transporter permease</fullName>
    </submittedName>
</protein>
<dbReference type="GO" id="GO:0055085">
    <property type="term" value="P:transmembrane transport"/>
    <property type="evidence" value="ECO:0007669"/>
    <property type="project" value="InterPro"/>
</dbReference>
<accession>A0A2S4K127</accession>